<evidence type="ECO:0000313" key="2">
    <source>
        <dbReference type="EMBL" id="KAL2466092.1"/>
    </source>
</evidence>
<dbReference type="EMBL" id="JBFOLK010000013">
    <property type="protein sequence ID" value="KAL2466092.1"/>
    <property type="molecule type" value="Genomic_DNA"/>
</dbReference>
<accession>A0ABD1PQB5</accession>
<keyword evidence="3" id="KW-1185">Reference proteome</keyword>
<dbReference type="Proteomes" id="UP001604336">
    <property type="component" value="Unassembled WGS sequence"/>
</dbReference>
<evidence type="ECO:0000256" key="1">
    <source>
        <dbReference type="SAM" id="MobiDB-lite"/>
    </source>
</evidence>
<feature type="compositionally biased region" description="Acidic residues" evidence="1">
    <location>
        <begin position="81"/>
        <end position="91"/>
    </location>
</feature>
<evidence type="ECO:0000313" key="3">
    <source>
        <dbReference type="Proteomes" id="UP001604336"/>
    </source>
</evidence>
<protein>
    <submittedName>
        <fullName evidence="2">Uncharacterized protein</fullName>
    </submittedName>
</protein>
<gene>
    <name evidence="2" type="ORF">Adt_41943</name>
</gene>
<reference evidence="3" key="1">
    <citation type="submission" date="2024-07" db="EMBL/GenBank/DDBJ databases">
        <title>Two chromosome-level genome assemblies of Korean endemic species Abeliophyllum distichum and Forsythia ovata (Oleaceae).</title>
        <authorList>
            <person name="Jang H."/>
        </authorList>
    </citation>
    <scope>NUCLEOTIDE SEQUENCE [LARGE SCALE GENOMIC DNA]</scope>
</reference>
<sequence length="115" mass="13114">MDSILSSTRPKALSYGMILTKVFQHFEVFFCNSVTLLPNVADTINILTLKQIKIFKEDGQWVAKSKGFDDELGPYTLPFEGGEEMDKDEDDPPLRPRSHRPSSSTDYNKQISYVH</sequence>
<comment type="caution">
    <text evidence="2">The sequence shown here is derived from an EMBL/GenBank/DDBJ whole genome shotgun (WGS) entry which is preliminary data.</text>
</comment>
<dbReference type="AlphaFoldDB" id="A0ABD1PQB5"/>
<feature type="compositionally biased region" description="Polar residues" evidence="1">
    <location>
        <begin position="105"/>
        <end position="115"/>
    </location>
</feature>
<proteinExistence type="predicted"/>
<organism evidence="2 3">
    <name type="scientific">Abeliophyllum distichum</name>
    <dbReference type="NCBI Taxonomy" id="126358"/>
    <lineage>
        <taxon>Eukaryota</taxon>
        <taxon>Viridiplantae</taxon>
        <taxon>Streptophyta</taxon>
        <taxon>Embryophyta</taxon>
        <taxon>Tracheophyta</taxon>
        <taxon>Spermatophyta</taxon>
        <taxon>Magnoliopsida</taxon>
        <taxon>eudicotyledons</taxon>
        <taxon>Gunneridae</taxon>
        <taxon>Pentapetalae</taxon>
        <taxon>asterids</taxon>
        <taxon>lamiids</taxon>
        <taxon>Lamiales</taxon>
        <taxon>Oleaceae</taxon>
        <taxon>Forsythieae</taxon>
        <taxon>Abeliophyllum</taxon>
    </lineage>
</organism>
<name>A0ABD1PQB5_9LAMI</name>
<feature type="region of interest" description="Disordered" evidence="1">
    <location>
        <begin position="66"/>
        <end position="115"/>
    </location>
</feature>